<dbReference type="SUPFAM" id="SSF53474">
    <property type="entry name" value="alpha/beta-Hydrolases"/>
    <property type="match status" value="1"/>
</dbReference>
<dbReference type="PANTHER" id="PTHR43433:SF5">
    <property type="entry name" value="AB HYDROLASE-1 DOMAIN-CONTAINING PROTEIN"/>
    <property type="match status" value="1"/>
</dbReference>
<evidence type="ECO:0000259" key="1">
    <source>
        <dbReference type="Pfam" id="PF00561"/>
    </source>
</evidence>
<dbReference type="InterPro" id="IPR050471">
    <property type="entry name" value="AB_hydrolase"/>
</dbReference>
<reference evidence="2" key="1">
    <citation type="submission" date="2022-08" db="EMBL/GenBank/DDBJ databases">
        <title>Genome analysis of Corynebacteriales strain.</title>
        <authorList>
            <person name="Lee S.D."/>
        </authorList>
    </citation>
    <scope>NUCLEOTIDE SEQUENCE</scope>
    <source>
        <strain evidence="2">D3-21</strain>
    </source>
</reference>
<evidence type="ECO:0000313" key="3">
    <source>
        <dbReference type="Proteomes" id="UP001152755"/>
    </source>
</evidence>
<sequence>MAMRSGMAEVGGIRLAYEDLGDVDDPPVVLIMGFASQLITWPIALVRRLVDAGFRVIRYDNRDIGLSTKLDGAHIDGSRLLRLARYELGLPSPSPYTLVDMAADTRGLLDHLGIDRAHVVGASMGGMIAQIVAAEHSDRVRSLAIMFSSTNQPLLPPPAPRALRRLLASPGKNPTREQVIDMTVRSNEAISSPKYPQPQQVVRERAAEAYDRSYHPAGVVRQFAATLGTGSLLGYTRRITAPSVVLHGTADPLMRPAGGKAIARAIRGARLHLIDGWAHDLPPELHEQIAGILVSNMRRAAETTT</sequence>
<keyword evidence="2" id="KW-0378">Hydrolase</keyword>
<organism evidence="2 3">
    <name type="scientific">Speluncibacter jeojiensis</name>
    <dbReference type="NCBI Taxonomy" id="2710754"/>
    <lineage>
        <taxon>Bacteria</taxon>
        <taxon>Bacillati</taxon>
        <taxon>Actinomycetota</taxon>
        <taxon>Actinomycetes</taxon>
        <taxon>Mycobacteriales</taxon>
        <taxon>Speluncibacteraceae</taxon>
        <taxon>Speluncibacter</taxon>
    </lineage>
</organism>
<dbReference type="Gene3D" id="3.40.50.1820">
    <property type="entry name" value="alpha/beta hydrolase"/>
    <property type="match status" value="1"/>
</dbReference>
<dbReference type="AlphaFoldDB" id="A0A9X4RDZ1"/>
<dbReference type="InterPro" id="IPR000073">
    <property type="entry name" value="AB_hydrolase_1"/>
</dbReference>
<feature type="domain" description="AB hydrolase-1" evidence="1">
    <location>
        <begin position="26"/>
        <end position="281"/>
    </location>
</feature>
<evidence type="ECO:0000313" key="2">
    <source>
        <dbReference type="EMBL" id="MDG3014617.1"/>
    </source>
</evidence>
<dbReference type="GO" id="GO:0004806">
    <property type="term" value="F:triacylglycerol lipase activity"/>
    <property type="evidence" value="ECO:0007669"/>
    <property type="project" value="TreeGrafter"/>
</dbReference>
<dbReference type="GO" id="GO:0046503">
    <property type="term" value="P:glycerolipid catabolic process"/>
    <property type="evidence" value="ECO:0007669"/>
    <property type="project" value="TreeGrafter"/>
</dbReference>
<dbReference type="InterPro" id="IPR029058">
    <property type="entry name" value="AB_hydrolase_fold"/>
</dbReference>
<dbReference type="PANTHER" id="PTHR43433">
    <property type="entry name" value="HYDROLASE, ALPHA/BETA FOLD FAMILY PROTEIN"/>
    <property type="match status" value="1"/>
</dbReference>
<protein>
    <submittedName>
        <fullName evidence="2">Alpha/beta fold hydrolase</fullName>
    </submittedName>
</protein>
<accession>A0A9X4RDZ1</accession>
<dbReference type="EMBL" id="JANRHA010000004">
    <property type="protein sequence ID" value="MDG3014617.1"/>
    <property type="molecule type" value="Genomic_DNA"/>
</dbReference>
<comment type="caution">
    <text evidence="2">The sequence shown here is derived from an EMBL/GenBank/DDBJ whole genome shotgun (WGS) entry which is preliminary data.</text>
</comment>
<gene>
    <name evidence="2" type="ORF">NVS88_08610</name>
</gene>
<dbReference type="RefSeq" id="WP_277831325.1">
    <property type="nucleotide sequence ID" value="NZ_JAAIVF010000001.1"/>
</dbReference>
<dbReference type="Proteomes" id="UP001152755">
    <property type="component" value="Unassembled WGS sequence"/>
</dbReference>
<keyword evidence="3" id="KW-1185">Reference proteome</keyword>
<dbReference type="Pfam" id="PF00561">
    <property type="entry name" value="Abhydrolase_1"/>
    <property type="match status" value="1"/>
</dbReference>
<name>A0A9X4RDZ1_9ACTN</name>
<proteinExistence type="predicted"/>